<evidence type="ECO:0000256" key="1">
    <source>
        <dbReference type="SAM" id="MobiDB-lite"/>
    </source>
</evidence>
<dbReference type="PROSITE" id="PS50174">
    <property type="entry name" value="G_PATCH"/>
    <property type="match status" value="1"/>
</dbReference>
<name>A0AAV2HIJ7_LYMST</name>
<dbReference type="InterPro" id="IPR040341">
    <property type="entry name" value="GPATCH3"/>
</dbReference>
<feature type="region of interest" description="Disordered" evidence="1">
    <location>
        <begin position="320"/>
        <end position="350"/>
    </location>
</feature>
<reference evidence="3 4" key="1">
    <citation type="submission" date="2024-04" db="EMBL/GenBank/DDBJ databases">
        <authorList>
            <consortium name="Genoscope - CEA"/>
            <person name="William W."/>
        </authorList>
    </citation>
    <scope>NUCLEOTIDE SEQUENCE [LARGE SCALE GENOMIC DNA]</scope>
</reference>
<feature type="compositionally biased region" description="Basic and acidic residues" evidence="1">
    <location>
        <begin position="336"/>
        <end position="346"/>
    </location>
</feature>
<protein>
    <recommendedName>
        <fullName evidence="2">G-patch domain-containing protein</fullName>
    </recommendedName>
</protein>
<evidence type="ECO:0000259" key="2">
    <source>
        <dbReference type="PROSITE" id="PS50174"/>
    </source>
</evidence>
<dbReference type="PANTHER" id="PTHR14390:SF2">
    <property type="entry name" value="G PATCH DOMAIN-CONTAINING PROTEIN 3"/>
    <property type="match status" value="1"/>
</dbReference>
<sequence>MLRHNDDHWTDANGEILSEICKITPLTLKLTSESNSNLDGNVQSQSKNNQDEVDEKQILAMPELNPPPLMPNGNVGTPTLVFLDLIQKCLLPNNLISKLKLKFPMMSAKRLYGNVNFEYDSENSQECGLPVNSKLQMDRSLQKLDRTKLLIHRPSRKLITNKSQRNALKNELKQAKETCGFNDNFRMQVNSSLEKDQKDKSSCGSSLQVSPSFLIGVRDSPSNDSTLCMSDSHTEENNSVSSPSEDTRNKCSSLVDNPLTQKKAFFIAPNPQSVIPLGKCTNREKKRLTKEDRKHTQRLMAEGIEERFIAVEKRYHSDSDAEEWDRHEASEDDPSNQERNKERLYEEDIEQPWEKGGAGVNFYTDAIYWQQQEGDFDEQTTDDLDVDFSAYEEPGSGDKDIKDFIKIQQETRFRNGYDSTDRFSIGIGRKLDPHTSKVNKKKDFTEFKPKIGAFEQYTKGFGRKVMEYQGWQEGQGLGSSRPGIVDALKCEGQKPFNKRGLGYIDEIKKNYGASTSKKSREPHHITTIYDNPNMTDPKIPLLQRQELSRLKHRSSHLNKFNS</sequence>
<organism evidence="3 4">
    <name type="scientific">Lymnaea stagnalis</name>
    <name type="common">Great pond snail</name>
    <name type="synonym">Helix stagnalis</name>
    <dbReference type="NCBI Taxonomy" id="6523"/>
    <lineage>
        <taxon>Eukaryota</taxon>
        <taxon>Metazoa</taxon>
        <taxon>Spiralia</taxon>
        <taxon>Lophotrochozoa</taxon>
        <taxon>Mollusca</taxon>
        <taxon>Gastropoda</taxon>
        <taxon>Heterobranchia</taxon>
        <taxon>Euthyneura</taxon>
        <taxon>Panpulmonata</taxon>
        <taxon>Hygrophila</taxon>
        <taxon>Lymnaeoidea</taxon>
        <taxon>Lymnaeidae</taxon>
        <taxon>Lymnaea</taxon>
    </lineage>
</organism>
<dbReference type="InterPro" id="IPR000467">
    <property type="entry name" value="G_patch_dom"/>
</dbReference>
<dbReference type="GO" id="GO:0032480">
    <property type="term" value="P:negative regulation of type I interferon production"/>
    <property type="evidence" value="ECO:0007669"/>
    <property type="project" value="InterPro"/>
</dbReference>
<feature type="region of interest" description="Disordered" evidence="1">
    <location>
        <begin position="224"/>
        <end position="253"/>
    </location>
</feature>
<feature type="domain" description="G-patch" evidence="2">
    <location>
        <begin position="458"/>
        <end position="506"/>
    </location>
</feature>
<dbReference type="Proteomes" id="UP001497497">
    <property type="component" value="Unassembled WGS sequence"/>
</dbReference>
<gene>
    <name evidence="3" type="ORF">GSLYS_00006379001</name>
</gene>
<dbReference type="GO" id="GO:0003676">
    <property type="term" value="F:nucleic acid binding"/>
    <property type="evidence" value="ECO:0007669"/>
    <property type="project" value="InterPro"/>
</dbReference>
<dbReference type="PANTHER" id="PTHR14390">
    <property type="entry name" value="G PATCH DOMAIN CONTAINING PROTEIN 3"/>
    <property type="match status" value="1"/>
</dbReference>
<proteinExistence type="predicted"/>
<evidence type="ECO:0000313" key="4">
    <source>
        <dbReference type="Proteomes" id="UP001497497"/>
    </source>
</evidence>
<dbReference type="GO" id="GO:0045893">
    <property type="term" value="P:positive regulation of DNA-templated transcription"/>
    <property type="evidence" value="ECO:0007669"/>
    <property type="project" value="TreeGrafter"/>
</dbReference>
<feature type="compositionally biased region" description="Basic and acidic residues" evidence="1">
    <location>
        <begin position="320"/>
        <end position="329"/>
    </location>
</feature>
<dbReference type="Pfam" id="PF01585">
    <property type="entry name" value="G-patch"/>
    <property type="match status" value="1"/>
</dbReference>
<keyword evidence="4" id="KW-1185">Reference proteome</keyword>
<dbReference type="GO" id="GO:0039536">
    <property type="term" value="P:negative regulation of RIG-I signaling pathway"/>
    <property type="evidence" value="ECO:0007669"/>
    <property type="project" value="InterPro"/>
</dbReference>
<comment type="caution">
    <text evidence="3">The sequence shown here is derived from an EMBL/GenBank/DDBJ whole genome shotgun (WGS) entry which is preliminary data.</text>
</comment>
<accession>A0AAV2HIJ7</accession>
<evidence type="ECO:0000313" key="3">
    <source>
        <dbReference type="EMBL" id="CAL1532300.1"/>
    </source>
</evidence>
<dbReference type="SMART" id="SM00443">
    <property type="entry name" value="G_patch"/>
    <property type="match status" value="1"/>
</dbReference>
<dbReference type="EMBL" id="CAXITT010000113">
    <property type="protein sequence ID" value="CAL1532300.1"/>
    <property type="molecule type" value="Genomic_DNA"/>
</dbReference>
<dbReference type="AlphaFoldDB" id="A0AAV2HIJ7"/>